<dbReference type="SMART" id="SM00308">
    <property type="entry name" value="LH2"/>
    <property type="match status" value="1"/>
</dbReference>
<dbReference type="InterPro" id="IPR001246">
    <property type="entry name" value="LipOase_plant"/>
</dbReference>
<comment type="pathway">
    <text evidence="11">Lipid metabolism; oxylipin biosynthesis.</text>
</comment>
<dbReference type="PROSITE" id="PS50095">
    <property type="entry name" value="PLAT"/>
    <property type="match status" value="1"/>
</dbReference>
<evidence type="ECO:0000259" key="13">
    <source>
        <dbReference type="PROSITE" id="PS51393"/>
    </source>
</evidence>
<keyword evidence="6" id="KW-0223">Dioxygenase</keyword>
<comment type="similarity">
    <text evidence="1 11">Belongs to the lipoxygenase family.</text>
</comment>
<keyword evidence="3" id="KW-0479">Metal-binding</keyword>
<evidence type="ECO:0000256" key="2">
    <source>
        <dbReference type="ARBA" id="ARBA00022516"/>
    </source>
</evidence>
<dbReference type="InterPro" id="IPR027433">
    <property type="entry name" value="Lipoxygenase_dom_3"/>
</dbReference>
<comment type="function">
    <text evidence="11">Plant lipoxygenase may be involved in a number of diverse aspects of plant physiology including growth and development, pest resistance, and senescence or responses to wounding.</text>
</comment>
<dbReference type="InterPro" id="IPR001024">
    <property type="entry name" value="PLAT/LH2_dom"/>
</dbReference>
<evidence type="ECO:0000259" key="12">
    <source>
        <dbReference type="PROSITE" id="PS50095"/>
    </source>
</evidence>
<keyword evidence="8" id="KW-0443">Lipid metabolism</keyword>
<feature type="domain" description="PLAT" evidence="12">
    <location>
        <begin position="23"/>
        <end position="147"/>
    </location>
</feature>
<sequence>MQMPFCWDRSPAQAPENHIAIHGTVVVSCHFGLSVPGKTTTFRLFSSTQIDHNTGKGRLSAEARLRGGKKTKHGPGKTSTVTYQVTFFVDTEFGTPGAIVVKNGLKNDQFFLRYVQLELAEDRCIHFECNSWVYPYKKTNSDRIFFINTSYLPDKTPEALRLLREEELRSLQGNGRGERKDWERVYDYDYYNDLGNPDKDDHDRKTRKHMINLDFYIPPDERFNPTKLAEVLTLAVQAVTHFVIPESRALFQGNINNFKSFDQLRRDLYSKPQQPVVEGVVMDKLKTSVPSQKTYKQVSKMVKETPVKFPIPQVIEHDQEAWRTDEEFAREMLSGLNPVVIKKLDVFPPVSSGGKKSSIAAAHIERQLEGRTVEKAIEQNRLYILDHHDYLMPYLKRINELGMCIYASRTLLFLKDDGTLKPVVIELSLPSDRAGDDGETSRIFLPAKQGTDGHLWQLAKAHVSVNDSGYHQLISHCLRSRVVFLNTKFSTEILVLEPSNKLTSHYLSMDRLFTHAAVEPFIIATKRHLSAMHPINKLLEPHFKDNMQINTLARSILLNAGGILERTLYPGKYAMEMSSAIYSEWRFTEHSLPNQLIKRGVASMDPSGGMSLHIEDYPYAVDGLDVWRAIEGWVQSYCAHFYHSDAAVVGDRELQAWWNDVRSVGHGDRQHDPACWLELDTVAHLAETLSTLIWIASALHAAVNFGQYGYAGFMPNRPTRCRRFVPQRGSPEMAQLEADPEKFFLEMVPDRFTTTLGLTLIEVLSNHTSDELYLGQRATSTWTDDGEVLQLLDRFREELRRVEKRVEERNRDPRLKNRRGPAKVPYTLLFPDVGNVGGKVKGITGKGIPNSVSI</sequence>
<keyword evidence="7" id="KW-0560">Oxidoreductase</keyword>
<dbReference type="Gene3D" id="2.60.60.20">
    <property type="entry name" value="PLAT/LH2 domain"/>
    <property type="match status" value="1"/>
</dbReference>
<dbReference type="PRINTS" id="PR00468">
    <property type="entry name" value="PLTLPOXGNASE"/>
</dbReference>
<dbReference type="InterPro" id="IPR036226">
    <property type="entry name" value="LipOase_C_sf"/>
</dbReference>
<dbReference type="GO" id="GO:0046872">
    <property type="term" value="F:metal ion binding"/>
    <property type="evidence" value="ECO:0007669"/>
    <property type="project" value="UniProtKB-UniRule"/>
</dbReference>
<comment type="caution">
    <text evidence="14">The sequence shown here is derived from an EMBL/GenBank/DDBJ whole genome shotgun (WGS) entry which is preliminary data.</text>
</comment>
<evidence type="ECO:0000256" key="4">
    <source>
        <dbReference type="ARBA" id="ARBA00022767"/>
    </source>
</evidence>
<evidence type="ECO:0000256" key="5">
    <source>
        <dbReference type="ARBA" id="ARBA00022832"/>
    </source>
</evidence>
<dbReference type="STRING" id="888268.A0A1E5V9V7"/>
<dbReference type="PROSITE" id="PS00081">
    <property type="entry name" value="LIPOXYGENASE_2"/>
    <property type="match status" value="1"/>
</dbReference>
<accession>A0A1E5V9V7</accession>
<keyword evidence="5" id="KW-0276">Fatty acid metabolism</keyword>
<dbReference type="OrthoDB" id="407298at2759"/>
<dbReference type="EC" id="1.13.11.-" evidence="11"/>
<evidence type="ECO:0000256" key="3">
    <source>
        <dbReference type="ARBA" id="ARBA00022723"/>
    </source>
</evidence>
<dbReference type="EMBL" id="LWDX02046964">
    <property type="protein sequence ID" value="OEL21847.1"/>
    <property type="molecule type" value="Genomic_DNA"/>
</dbReference>
<dbReference type="InterPro" id="IPR036392">
    <property type="entry name" value="PLAT/LH2_dom_sf"/>
</dbReference>
<keyword evidence="15" id="KW-1185">Reference proteome</keyword>
<evidence type="ECO:0000313" key="15">
    <source>
        <dbReference type="Proteomes" id="UP000095767"/>
    </source>
</evidence>
<dbReference type="InterPro" id="IPR020834">
    <property type="entry name" value="LipOase_CS"/>
</dbReference>
<dbReference type="Gene3D" id="4.10.375.10">
    <property type="entry name" value="Lipoxygenase-1, Domain 2"/>
    <property type="match status" value="1"/>
</dbReference>
<dbReference type="InterPro" id="IPR000907">
    <property type="entry name" value="LipOase"/>
</dbReference>
<dbReference type="InterPro" id="IPR013819">
    <property type="entry name" value="LipOase_C"/>
</dbReference>
<evidence type="ECO:0000256" key="6">
    <source>
        <dbReference type="ARBA" id="ARBA00022964"/>
    </source>
</evidence>
<dbReference type="PANTHER" id="PTHR11771">
    <property type="entry name" value="LIPOXYGENASE"/>
    <property type="match status" value="1"/>
</dbReference>
<dbReference type="AlphaFoldDB" id="A0A1E5V9V7"/>
<evidence type="ECO:0000256" key="11">
    <source>
        <dbReference type="RuleBase" id="RU003975"/>
    </source>
</evidence>
<evidence type="ECO:0000256" key="10">
    <source>
        <dbReference type="PROSITE-ProRule" id="PRU00152"/>
    </source>
</evidence>
<dbReference type="Gene3D" id="4.10.372.10">
    <property type="entry name" value="Lipoxygenase-1, Domain 3"/>
    <property type="match status" value="1"/>
</dbReference>
<evidence type="ECO:0000256" key="7">
    <source>
        <dbReference type="ARBA" id="ARBA00023002"/>
    </source>
</evidence>
<dbReference type="Pfam" id="PF00305">
    <property type="entry name" value="Lipoxygenase"/>
    <property type="match status" value="3"/>
</dbReference>
<name>A0A1E5V9V7_9POAL</name>
<feature type="domain" description="Lipoxygenase" evidence="13">
    <location>
        <begin position="150"/>
        <end position="854"/>
    </location>
</feature>
<dbReference type="GO" id="GO:0031408">
    <property type="term" value="P:oxylipin biosynthetic process"/>
    <property type="evidence" value="ECO:0007669"/>
    <property type="project" value="UniProtKB-UniRule"/>
</dbReference>
<evidence type="ECO:0000256" key="9">
    <source>
        <dbReference type="ARBA" id="ARBA00023160"/>
    </source>
</evidence>
<comment type="caution">
    <text evidence="10">Lacks conserved residue(s) required for the propagation of feature annotation.</text>
</comment>
<gene>
    <name evidence="14" type="ORF">BAE44_0017134</name>
</gene>
<evidence type="ECO:0000256" key="8">
    <source>
        <dbReference type="ARBA" id="ARBA00023098"/>
    </source>
</evidence>
<dbReference type="Gene3D" id="1.20.245.10">
    <property type="entry name" value="Lipoxygenase-1, Domain 5"/>
    <property type="match status" value="1"/>
</dbReference>
<dbReference type="PROSITE" id="PS51393">
    <property type="entry name" value="LIPOXYGENASE_3"/>
    <property type="match status" value="1"/>
</dbReference>
<dbReference type="Pfam" id="PF01477">
    <property type="entry name" value="PLAT"/>
    <property type="match status" value="1"/>
</dbReference>
<evidence type="ECO:0000313" key="14">
    <source>
        <dbReference type="EMBL" id="OEL21847.1"/>
    </source>
</evidence>
<reference evidence="14 15" key="1">
    <citation type="submission" date="2016-09" db="EMBL/GenBank/DDBJ databases">
        <title>The draft genome of Dichanthelium oligosanthes: A C3 panicoid grass species.</title>
        <authorList>
            <person name="Studer A.J."/>
            <person name="Schnable J.C."/>
            <person name="Brutnell T.P."/>
        </authorList>
    </citation>
    <scope>NUCLEOTIDE SEQUENCE [LARGE SCALE GENOMIC DNA]</scope>
    <source>
        <strain evidence="15">cv. Kellogg 1175</strain>
        <tissue evidence="14">Leaf</tissue>
    </source>
</reference>
<dbReference type="Gene3D" id="3.10.450.60">
    <property type="match status" value="1"/>
</dbReference>
<dbReference type="SUPFAM" id="SSF49723">
    <property type="entry name" value="Lipase/lipooxygenase domain (PLAT/LH2 domain)"/>
    <property type="match status" value="1"/>
</dbReference>
<evidence type="ECO:0000256" key="1">
    <source>
        <dbReference type="ARBA" id="ARBA00009419"/>
    </source>
</evidence>
<dbReference type="UniPathway" id="UPA00382"/>
<keyword evidence="9 11" id="KW-0275">Fatty acid biosynthesis</keyword>
<keyword evidence="2 11" id="KW-0444">Lipid biosynthesis</keyword>
<dbReference type="Proteomes" id="UP000095767">
    <property type="component" value="Unassembled WGS sequence"/>
</dbReference>
<organism evidence="14 15">
    <name type="scientific">Dichanthelium oligosanthes</name>
    <dbReference type="NCBI Taxonomy" id="888268"/>
    <lineage>
        <taxon>Eukaryota</taxon>
        <taxon>Viridiplantae</taxon>
        <taxon>Streptophyta</taxon>
        <taxon>Embryophyta</taxon>
        <taxon>Tracheophyta</taxon>
        <taxon>Spermatophyta</taxon>
        <taxon>Magnoliopsida</taxon>
        <taxon>Liliopsida</taxon>
        <taxon>Poales</taxon>
        <taxon>Poaceae</taxon>
        <taxon>PACMAD clade</taxon>
        <taxon>Panicoideae</taxon>
        <taxon>Panicodae</taxon>
        <taxon>Paniceae</taxon>
        <taxon>Dichantheliinae</taxon>
        <taxon>Dichanthelium</taxon>
    </lineage>
</organism>
<dbReference type="GO" id="GO:0006633">
    <property type="term" value="P:fatty acid biosynthetic process"/>
    <property type="evidence" value="ECO:0007669"/>
    <property type="project" value="UniProtKB-KW"/>
</dbReference>
<protein>
    <recommendedName>
        <fullName evidence="11">Lipoxygenase</fullName>
        <ecNumber evidence="11">1.13.11.-</ecNumber>
    </recommendedName>
</protein>
<proteinExistence type="inferred from homology"/>
<dbReference type="SUPFAM" id="SSF48484">
    <property type="entry name" value="Lipoxigenase"/>
    <property type="match status" value="2"/>
</dbReference>
<dbReference type="PRINTS" id="PR00087">
    <property type="entry name" value="LIPOXYGENASE"/>
</dbReference>
<keyword evidence="4 11" id="KW-0925">Oxylipin biosynthesis</keyword>
<dbReference type="GO" id="GO:0016702">
    <property type="term" value="F:oxidoreductase activity, acting on single donors with incorporation of molecular oxygen, incorporation of two atoms of oxygen"/>
    <property type="evidence" value="ECO:0007669"/>
    <property type="project" value="InterPro"/>
</dbReference>
<dbReference type="GO" id="GO:0034440">
    <property type="term" value="P:lipid oxidation"/>
    <property type="evidence" value="ECO:0007669"/>
    <property type="project" value="InterPro"/>
</dbReference>